<keyword evidence="10" id="KW-0449">Lipoprotein</keyword>
<dbReference type="Pfam" id="PF12704">
    <property type="entry name" value="MacB_PCD"/>
    <property type="match status" value="1"/>
</dbReference>
<evidence type="ECO:0000256" key="4">
    <source>
        <dbReference type="ARBA" id="ARBA00022692"/>
    </source>
</evidence>
<dbReference type="InterPro" id="IPR003838">
    <property type="entry name" value="ABC3_permease_C"/>
</dbReference>
<accession>A0A0M1VS67</accession>
<evidence type="ECO:0000256" key="3">
    <source>
        <dbReference type="ARBA" id="ARBA00022475"/>
    </source>
</evidence>
<feature type="domain" description="MacB-like periplasmic core" evidence="9">
    <location>
        <begin position="18"/>
        <end position="222"/>
    </location>
</feature>
<feature type="transmembrane region" description="Helical" evidence="7">
    <location>
        <begin position="20"/>
        <end position="42"/>
    </location>
</feature>
<dbReference type="Pfam" id="PF02687">
    <property type="entry name" value="FtsX"/>
    <property type="match status" value="1"/>
</dbReference>
<evidence type="ECO:0000259" key="8">
    <source>
        <dbReference type="Pfam" id="PF02687"/>
    </source>
</evidence>
<evidence type="ECO:0000256" key="6">
    <source>
        <dbReference type="ARBA" id="ARBA00023136"/>
    </source>
</evidence>
<evidence type="ECO:0000259" key="9">
    <source>
        <dbReference type="Pfam" id="PF12704"/>
    </source>
</evidence>
<keyword evidence="5 7" id="KW-1133">Transmembrane helix</keyword>
<comment type="similarity">
    <text evidence="2">Belongs to the ABC-4 integral membrane protein family. LolC/E subfamily.</text>
</comment>
<comment type="caution">
    <text evidence="10">The sequence shown here is derived from an EMBL/GenBank/DDBJ whole genome shotgun (WGS) entry which is preliminary data.</text>
</comment>
<evidence type="ECO:0000256" key="7">
    <source>
        <dbReference type="SAM" id="Phobius"/>
    </source>
</evidence>
<comment type="subcellular location">
    <subcellularLocation>
        <location evidence="1">Cell membrane</location>
        <topology evidence="1">Multi-pass membrane protein</topology>
    </subcellularLocation>
</comment>
<keyword evidence="3" id="KW-1003">Cell membrane</keyword>
<proteinExistence type="inferred from homology"/>
<gene>
    <name evidence="10" type="ORF">FSCG_00175</name>
</gene>
<dbReference type="GO" id="GO:0098797">
    <property type="term" value="C:plasma membrane protein complex"/>
    <property type="evidence" value="ECO:0007669"/>
    <property type="project" value="TreeGrafter"/>
</dbReference>
<organism evidence="10 11">
    <name type="scientific">Fusobacterium vincentii 4_1_13</name>
    <dbReference type="NCBI Taxonomy" id="469606"/>
    <lineage>
        <taxon>Bacteria</taxon>
        <taxon>Fusobacteriati</taxon>
        <taxon>Fusobacteriota</taxon>
        <taxon>Fusobacteriia</taxon>
        <taxon>Fusobacteriales</taxon>
        <taxon>Fusobacteriaceae</taxon>
        <taxon>Fusobacterium</taxon>
    </lineage>
</organism>
<dbReference type="EMBL" id="ACDE02000013">
    <property type="protein sequence ID" value="EEO39462.1"/>
    <property type="molecule type" value="Genomic_DNA"/>
</dbReference>
<dbReference type="Proteomes" id="UP000004925">
    <property type="component" value="Unassembled WGS sequence"/>
</dbReference>
<evidence type="ECO:0000313" key="11">
    <source>
        <dbReference type="Proteomes" id="UP000004925"/>
    </source>
</evidence>
<dbReference type="PANTHER" id="PTHR30489">
    <property type="entry name" value="LIPOPROTEIN-RELEASING SYSTEM TRANSMEMBRANE PROTEIN LOLE"/>
    <property type="match status" value="1"/>
</dbReference>
<name>A0A0M1VS67_FUSVC</name>
<dbReference type="HOGENOM" id="CLU_000604_8_1_0"/>
<evidence type="ECO:0000256" key="1">
    <source>
        <dbReference type="ARBA" id="ARBA00004651"/>
    </source>
</evidence>
<dbReference type="eggNOG" id="COG4591">
    <property type="taxonomic scope" value="Bacteria"/>
</dbReference>
<dbReference type="InterPro" id="IPR025857">
    <property type="entry name" value="MacB_PCD"/>
</dbReference>
<keyword evidence="6 7" id="KW-0472">Membrane</keyword>
<keyword evidence="4 7" id="KW-0812">Transmembrane</keyword>
<evidence type="ECO:0000256" key="5">
    <source>
        <dbReference type="ARBA" id="ARBA00022989"/>
    </source>
</evidence>
<feature type="transmembrane region" description="Helical" evidence="7">
    <location>
        <begin position="300"/>
        <end position="329"/>
    </location>
</feature>
<feature type="domain" description="ABC3 transporter permease C-terminal" evidence="8">
    <location>
        <begin position="258"/>
        <end position="380"/>
    </location>
</feature>
<protein>
    <submittedName>
        <fullName evidence="10">LolC/E family lipoprotein releasing system, transmembrane protein</fullName>
    </submittedName>
</protein>
<feature type="transmembrane region" description="Helical" evidence="7">
    <location>
        <begin position="255"/>
        <end position="279"/>
    </location>
</feature>
<feature type="transmembrane region" description="Helical" evidence="7">
    <location>
        <begin position="355"/>
        <end position="375"/>
    </location>
</feature>
<dbReference type="AlphaFoldDB" id="A0A0M1VS67"/>
<reference evidence="10 11" key="1">
    <citation type="submission" date="2011-10" db="EMBL/GenBank/DDBJ databases">
        <title>The Genome Sequence of Fusobacterium sp. 4_1_13.</title>
        <authorList>
            <consortium name="The Broad Institute Genome Sequencing Platform"/>
            <person name="Earl A."/>
            <person name="Ward D."/>
            <person name="Feldgarden M."/>
            <person name="Gevers D."/>
            <person name="Strauss J."/>
            <person name="Ambrose C."/>
            <person name="Allen-Vercoe E."/>
            <person name="Young S.K."/>
            <person name="Zeng Q."/>
            <person name="Gargeya S."/>
            <person name="Fitzgerald M."/>
            <person name="Haas B."/>
            <person name="Abouelleil A."/>
            <person name="Alvarado L."/>
            <person name="Arachchi H.M."/>
            <person name="Berlin A."/>
            <person name="Brown A."/>
            <person name="Chapman S.B."/>
            <person name="Chen Z."/>
            <person name="Dunbar C."/>
            <person name="Freedman E."/>
            <person name="Gearin G."/>
            <person name="Goldberg J."/>
            <person name="Griggs A."/>
            <person name="Gujja S."/>
            <person name="Heiman D."/>
            <person name="Howarth C."/>
            <person name="Larson L."/>
            <person name="Lui A."/>
            <person name="MacDonald P.J."/>
            <person name="Montmayeur A."/>
            <person name="Murphy C."/>
            <person name="Neiman D."/>
            <person name="Pearson M."/>
            <person name="Priest M."/>
            <person name="Roberts A."/>
            <person name="Saif S."/>
            <person name="Shea T."/>
            <person name="Shenoy N."/>
            <person name="Sisk P."/>
            <person name="Stolte C."/>
            <person name="Sykes S."/>
            <person name="Wortman J."/>
            <person name="Nusbaum C."/>
            <person name="Birren B."/>
        </authorList>
    </citation>
    <scope>NUCLEOTIDE SEQUENCE [LARGE SCALE GENOMIC DNA]</scope>
    <source>
        <strain evidence="10 11">4_1_13</strain>
    </source>
</reference>
<dbReference type="GO" id="GO:0044874">
    <property type="term" value="P:lipoprotein localization to outer membrane"/>
    <property type="evidence" value="ECO:0007669"/>
    <property type="project" value="TreeGrafter"/>
</dbReference>
<evidence type="ECO:0000313" key="10">
    <source>
        <dbReference type="EMBL" id="EEO39462.1"/>
    </source>
</evidence>
<dbReference type="InterPro" id="IPR051447">
    <property type="entry name" value="Lipoprotein-release_system"/>
</dbReference>
<dbReference type="PANTHER" id="PTHR30489:SF0">
    <property type="entry name" value="LIPOPROTEIN-RELEASING SYSTEM TRANSMEMBRANE PROTEIN LOLE"/>
    <property type="match status" value="1"/>
</dbReference>
<dbReference type="RefSeq" id="WP_008802517.1">
    <property type="nucleotide sequence ID" value="NZ_KQ235735.1"/>
</dbReference>
<sequence>MIEFFIAKKQMFERKKQSILSIVGVFIGITVLIVSLGVSNGLDKNMINSILSLTSHITVYSPENISDYEEISKEIETIKGVKGVVPTIETQGIIKYEGGIEPYVAGVKVVGYDLEKAVKTMNLDKYIIDGKIDLEDKKGVLIGNELAKATGATVGDKIKLITSEETDLEMNVAGIFQSGFYEYDINMVLIPLTTAQYITYSDSTVGRLSVRLDNPYDAQKLVIDVARKLPETYFIGTWGEQNKALLSALTLEKTIMLVVFSLISIVAGFLIWITLNTLVREKTKDIGIMRAMGFSKKNIMLIFLIQGIILGIIGIILGIIVSLILLYYIKNYAVDLVSNIYYLKDIPIEISLKEIAIIVGANFIVILISSIFPAYRAARLENVEALRYE</sequence>
<evidence type="ECO:0000256" key="2">
    <source>
        <dbReference type="ARBA" id="ARBA00005236"/>
    </source>
</evidence>